<dbReference type="InterPro" id="IPR012338">
    <property type="entry name" value="Beta-lactam/transpept-like"/>
</dbReference>
<dbReference type="EMBL" id="JACOOH010000002">
    <property type="protein sequence ID" value="MBC5620680.1"/>
    <property type="molecule type" value="Genomic_DNA"/>
</dbReference>
<name>A0ABR7CZD0_9BACT</name>
<evidence type="ECO:0000256" key="11">
    <source>
        <dbReference type="ARBA" id="ARBA00022989"/>
    </source>
</evidence>
<dbReference type="InterPro" id="IPR050515">
    <property type="entry name" value="Beta-lactam/transpept"/>
</dbReference>
<dbReference type="SUPFAM" id="SSF56601">
    <property type="entry name" value="beta-lactamase/transpeptidase-like"/>
    <property type="match status" value="1"/>
</dbReference>
<evidence type="ECO:0000259" key="15">
    <source>
        <dbReference type="Pfam" id="PF00905"/>
    </source>
</evidence>
<evidence type="ECO:0000256" key="13">
    <source>
        <dbReference type="ARBA" id="ARBA00023316"/>
    </source>
</evidence>
<proteinExistence type="predicted"/>
<evidence type="ECO:0000256" key="5">
    <source>
        <dbReference type="ARBA" id="ARBA00022645"/>
    </source>
</evidence>
<organism evidence="17 18">
    <name type="scientific">Butyricimonas hominis</name>
    <dbReference type="NCBI Taxonomy" id="2763032"/>
    <lineage>
        <taxon>Bacteria</taxon>
        <taxon>Pseudomonadati</taxon>
        <taxon>Bacteroidota</taxon>
        <taxon>Bacteroidia</taxon>
        <taxon>Bacteroidales</taxon>
        <taxon>Odoribacteraceae</taxon>
        <taxon>Butyricimonas</taxon>
    </lineage>
</organism>
<comment type="subcellular location">
    <subcellularLocation>
        <location evidence="2">Cell membrane</location>
    </subcellularLocation>
    <subcellularLocation>
        <location evidence="1">Membrane</location>
        <topology evidence="1">Single-pass membrane protein</topology>
    </subcellularLocation>
</comment>
<evidence type="ECO:0000256" key="3">
    <source>
        <dbReference type="ARBA" id="ARBA00022475"/>
    </source>
</evidence>
<dbReference type="InterPro" id="IPR001460">
    <property type="entry name" value="PCN-bd_Tpept"/>
</dbReference>
<dbReference type="Pfam" id="PF03717">
    <property type="entry name" value="PBP_dimer"/>
    <property type="match status" value="1"/>
</dbReference>
<keyword evidence="9" id="KW-0133">Cell shape</keyword>
<evidence type="ECO:0000256" key="4">
    <source>
        <dbReference type="ARBA" id="ARBA00022519"/>
    </source>
</evidence>
<dbReference type="RefSeq" id="WP_186975371.1">
    <property type="nucleotide sequence ID" value="NZ_JACOOH010000002.1"/>
</dbReference>
<dbReference type="InterPro" id="IPR005311">
    <property type="entry name" value="PBP_dimer"/>
</dbReference>
<keyword evidence="5 17" id="KW-0121">Carboxypeptidase</keyword>
<dbReference type="SUPFAM" id="SSF56519">
    <property type="entry name" value="Penicillin binding protein dimerisation domain"/>
    <property type="match status" value="1"/>
</dbReference>
<keyword evidence="12 14" id="KW-0472">Membrane</keyword>
<accession>A0ABR7CZD0</accession>
<keyword evidence="8 17" id="KW-0378">Hydrolase</keyword>
<evidence type="ECO:0000256" key="14">
    <source>
        <dbReference type="SAM" id="Phobius"/>
    </source>
</evidence>
<evidence type="ECO:0000256" key="1">
    <source>
        <dbReference type="ARBA" id="ARBA00004167"/>
    </source>
</evidence>
<evidence type="ECO:0000256" key="12">
    <source>
        <dbReference type="ARBA" id="ARBA00023136"/>
    </source>
</evidence>
<dbReference type="Proteomes" id="UP000646484">
    <property type="component" value="Unassembled WGS sequence"/>
</dbReference>
<evidence type="ECO:0000313" key="17">
    <source>
        <dbReference type="EMBL" id="MBC5620680.1"/>
    </source>
</evidence>
<dbReference type="Pfam" id="PF00905">
    <property type="entry name" value="Transpeptidase"/>
    <property type="match status" value="1"/>
</dbReference>
<evidence type="ECO:0000256" key="2">
    <source>
        <dbReference type="ARBA" id="ARBA00004236"/>
    </source>
</evidence>
<evidence type="ECO:0000256" key="7">
    <source>
        <dbReference type="ARBA" id="ARBA00022692"/>
    </source>
</evidence>
<keyword evidence="10" id="KW-0573">Peptidoglycan synthesis</keyword>
<dbReference type="EC" id="3.4.16.4" evidence="17"/>
<keyword evidence="3" id="KW-1003">Cell membrane</keyword>
<dbReference type="InterPro" id="IPR036138">
    <property type="entry name" value="PBP_dimer_sf"/>
</dbReference>
<feature type="domain" description="Penicillin-binding protein transpeptidase" evidence="15">
    <location>
        <begin position="252"/>
        <end position="572"/>
    </location>
</feature>
<dbReference type="InterPro" id="IPR017790">
    <property type="entry name" value="Penicillin-binding_protein_2"/>
</dbReference>
<evidence type="ECO:0000256" key="6">
    <source>
        <dbReference type="ARBA" id="ARBA00022670"/>
    </source>
</evidence>
<feature type="transmembrane region" description="Helical" evidence="14">
    <location>
        <begin position="9"/>
        <end position="27"/>
    </location>
</feature>
<evidence type="ECO:0000256" key="9">
    <source>
        <dbReference type="ARBA" id="ARBA00022960"/>
    </source>
</evidence>
<evidence type="ECO:0000313" key="18">
    <source>
        <dbReference type="Proteomes" id="UP000646484"/>
    </source>
</evidence>
<dbReference type="GO" id="GO:0009002">
    <property type="term" value="F:serine-type D-Ala-D-Ala carboxypeptidase activity"/>
    <property type="evidence" value="ECO:0007669"/>
    <property type="project" value="UniProtKB-EC"/>
</dbReference>
<sequence length="613" mass="69266">MNKFGYRKGIISGIIIAVCAIYMFRLFSYQVIDDTYKVMADNNSQRTETQYPARGLIYDRNGKLLVDNQAAYDLMIIPRQVKQFDTLELISILGISREYLERKIQECKDYSTWKASPLISQITGPKYAVLQEKLYRYPGFYIQTRTLRKYNVNHSADVFGYISEVTKEQIGKDTSYSRGDYVGANGLEYTYEKHLRGTKGKKILLVDRFNRVKGSFADGEYDHEAVVGEDLHTTLDIDLQEYAYQLMQNKKGGIVAIEPGTGEILVKMSSPGYDPQLMVGLDRGNNYSKLIQDPLRPLFDRTTMAQYPPGSIFKTVQALIGLQTKAITTNTRVSCHGGAPIVGGRFMKCHNHSSPVDLVQSIENSCNPYYVTVFKQILELPEYGNVRNAYNEWRKYVTSFGFGSKLCPDFTNEVSGSIPTQGYYDKVLKTQKWFPSYIISLSIGQGELLITPIQMANLATILANRGYYMTPHVVRPTDDVARRIEKHEIPIDRKHFEPIIEGMKMVITKGTGRRAQVDSVTIAGKTGTVQNPEGDDHSVFIAFAPVENPKIALIVYVENGVWGSRYAAPIAGLLIEKYLKGKISDKKKPLEKEMFEGNLIKNLTIKSNEKSDE</sequence>
<keyword evidence="18" id="KW-1185">Reference proteome</keyword>
<dbReference type="PANTHER" id="PTHR30627:SF2">
    <property type="entry name" value="PEPTIDOGLYCAN D,D-TRANSPEPTIDASE MRDA"/>
    <property type="match status" value="1"/>
</dbReference>
<keyword evidence="4" id="KW-0997">Cell inner membrane</keyword>
<gene>
    <name evidence="17" type="primary">mrdA</name>
    <name evidence="17" type="ORF">H8S64_06175</name>
</gene>
<keyword evidence="7 14" id="KW-0812">Transmembrane</keyword>
<evidence type="ECO:0000256" key="10">
    <source>
        <dbReference type="ARBA" id="ARBA00022984"/>
    </source>
</evidence>
<keyword evidence="11 14" id="KW-1133">Transmembrane helix</keyword>
<reference evidence="17 18" key="1">
    <citation type="submission" date="2020-08" db="EMBL/GenBank/DDBJ databases">
        <title>Genome public.</title>
        <authorList>
            <person name="Liu C."/>
            <person name="Sun Q."/>
        </authorList>
    </citation>
    <scope>NUCLEOTIDE SEQUENCE [LARGE SCALE GENOMIC DNA]</scope>
    <source>
        <strain evidence="17 18">NSJ-56</strain>
    </source>
</reference>
<dbReference type="Gene3D" id="3.40.710.10">
    <property type="entry name" value="DD-peptidase/beta-lactamase superfamily"/>
    <property type="match status" value="1"/>
</dbReference>
<dbReference type="Gene3D" id="3.30.1390.30">
    <property type="entry name" value="Penicillin-binding protein 2a, domain 3"/>
    <property type="match status" value="1"/>
</dbReference>
<dbReference type="NCBIfam" id="TIGR03423">
    <property type="entry name" value="pbp2_mrdA"/>
    <property type="match status" value="1"/>
</dbReference>
<comment type="caution">
    <text evidence="17">The sequence shown here is derived from an EMBL/GenBank/DDBJ whole genome shotgun (WGS) entry which is preliminary data.</text>
</comment>
<protein>
    <submittedName>
        <fullName evidence="17">Penicillin-binding protein 2</fullName>
        <ecNumber evidence="17">3.4.16.4</ecNumber>
    </submittedName>
</protein>
<dbReference type="PANTHER" id="PTHR30627">
    <property type="entry name" value="PEPTIDOGLYCAN D,D-TRANSPEPTIDASE"/>
    <property type="match status" value="1"/>
</dbReference>
<feature type="domain" description="Penicillin-binding protein dimerisation" evidence="16">
    <location>
        <begin position="50"/>
        <end position="213"/>
    </location>
</feature>
<keyword evidence="6" id="KW-0645">Protease</keyword>
<evidence type="ECO:0000259" key="16">
    <source>
        <dbReference type="Pfam" id="PF03717"/>
    </source>
</evidence>
<dbReference type="Gene3D" id="3.90.1310.10">
    <property type="entry name" value="Penicillin-binding protein 2a (Domain 2)"/>
    <property type="match status" value="1"/>
</dbReference>
<keyword evidence="13" id="KW-0961">Cell wall biogenesis/degradation</keyword>
<evidence type="ECO:0000256" key="8">
    <source>
        <dbReference type="ARBA" id="ARBA00022801"/>
    </source>
</evidence>